<dbReference type="InterPro" id="IPR058751">
    <property type="entry name" value="RDRP_helical"/>
</dbReference>
<dbReference type="Pfam" id="PF05183">
    <property type="entry name" value="RdRP"/>
    <property type="match status" value="1"/>
</dbReference>
<reference evidence="7 8" key="1">
    <citation type="journal article" date="2023" name="Life. Sci Alliance">
        <title>Evolutionary insights into 3D genome organization and epigenetic landscape of Vigna mungo.</title>
        <authorList>
            <person name="Junaid A."/>
            <person name="Singh B."/>
            <person name="Bhatia S."/>
        </authorList>
    </citation>
    <scope>NUCLEOTIDE SEQUENCE [LARGE SCALE GENOMIC DNA]</scope>
    <source>
        <strain evidence="7">Urdbean</strain>
    </source>
</reference>
<proteinExistence type="inferred from homology"/>
<evidence type="ECO:0000313" key="8">
    <source>
        <dbReference type="Proteomes" id="UP001374535"/>
    </source>
</evidence>
<dbReference type="GO" id="GO:0003723">
    <property type="term" value="F:RNA binding"/>
    <property type="evidence" value="ECO:0007669"/>
    <property type="project" value="UniProtKB-KW"/>
</dbReference>
<gene>
    <name evidence="7" type="ORF">V8G54_011080</name>
</gene>
<dbReference type="Proteomes" id="UP001374535">
    <property type="component" value="Chromosome 4"/>
</dbReference>
<feature type="domain" description="RDR1/2-like PH-like" evidence="4">
    <location>
        <begin position="102"/>
        <end position="225"/>
    </location>
</feature>
<dbReference type="EC" id="2.7.7.48" evidence="1"/>
<name>A0AAQ3NNC6_VIGMU</name>
<accession>A0AAQ3NNC6</accession>
<evidence type="ECO:0000256" key="1">
    <source>
        <dbReference type="RuleBase" id="RU363098"/>
    </source>
</evidence>
<feature type="domain" description="RDR1/2-like RRM" evidence="5">
    <location>
        <begin position="4"/>
        <end position="81"/>
    </location>
</feature>
<dbReference type="GO" id="GO:0031380">
    <property type="term" value="C:nuclear RNA-directed RNA polymerase complex"/>
    <property type="evidence" value="ECO:0007669"/>
    <property type="project" value="TreeGrafter"/>
</dbReference>
<dbReference type="InterPro" id="IPR058763">
    <property type="entry name" value="RRM_RDR1/2-like"/>
</dbReference>
<evidence type="ECO:0000259" key="3">
    <source>
        <dbReference type="Pfam" id="PF05183"/>
    </source>
</evidence>
<keyword evidence="1" id="KW-0696">RNA-directed RNA polymerase</keyword>
<dbReference type="GO" id="GO:0030422">
    <property type="term" value="P:siRNA processing"/>
    <property type="evidence" value="ECO:0007669"/>
    <property type="project" value="TreeGrafter"/>
</dbReference>
<dbReference type="AlphaFoldDB" id="A0AAQ3NNC6"/>
<dbReference type="PANTHER" id="PTHR23079">
    <property type="entry name" value="RNA-DEPENDENT RNA POLYMERASE"/>
    <property type="match status" value="1"/>
</dbReference>
<dbReference type="GO" id="GO:0003968">
    <property type="term" value="F:RNA-directed RNA polymerase activity"/>
    <property type="evidence" value="ECO:0007669"/>
    <property type="project" value="UniProtKB-KW"/>
</dbReference>
<evidence type="ECO:0000259" key="5">
    <source>
        <dbReference type="Pfam" id="PF26250"/>
    </source>
</evidence>
<evidence type="ECO:0000259" key="4">
    <source>
        <dbReference type="Pfam" id="PF24823"/>
    </source>
</evidence>
<keyword evidence="1" id="KW-0808">Transferase</keyword>
<comment type="similarity">
    <text evidence="1">Belongs to the RdRP family.</text>
</comment>
<organism evidence="7 8">
    <name type="scientific">Vigna mungo</name>
    <name type="common">Black gram</name>
    <name type="synonym">Phaseolus mungo</name>
    <dbReference type="NCBI Taxonomy" id="3915"/>
    <lineage>
        <taxon>Eukaryota</taxon>
        <taxon>Viridiplantae</taxon>
        <taxon>Streptophyta</taxon>
        <taxon>Embryophyta</taxon>
        <taxon>Tracheophyta</taxon>
        <taxon>Spermatophyta</taxon>
        <taxon>Magnoliopsida</taxon>
        <taxon>eudicotyledons</taxon>
        <taxon>Gunneridae</taxon>
        <taxon>Pentapetalae</taxon>
        <taxon>rosids</taxon>
        <taxon>fabids</taxon>
        <taxon>Fabales</taxon>
        <taxon>Fabaceae</taxon>
        <taxon>Papilionoideae</taxon>
        <taxon>50 kb inversion clade</taxon>
        <taxon>NPAAA clade</taxon>
        <taxon>indigoferoid/millettioid clade</taxon>
        <taxon>Phaseoleae</taxon>
        <taxon>Vigna</taxon>
    </lineage>
</organism>
<evidence type="ECO:0000313" key="7">
    <source>
        <dbReference type="EMBL" id="WVZ13514.1"/>
    </source>
</evidence>
<comment type="catalytic activity">
    <reaction evidence="1">
        <text>RNA(n) + a ribonucleoside 5'-triphosphate = RNA(n+1) + diphosphate</text>
        <dbReference type="Rhea" id="RHEA:21248"/>
        <dbReference type="Rhea" id="RHEA-COMP:14527"/>
        <dbReference type="Rhea" id="RHEA-COMP:17342"/>
        <dbReference type="ChEBI" id="CHEBI:33019"/>
        <dbReference type="ChEBI" id="CHEBI:61557"/>
        <dbReference type="ChEBI" id="CHEBI:140395"/>
        <dbReference type="EC" id="2.7.7.48"/>
    </reaction>
</comment>
<feature type="domain" description="RDRP helical" evidence="6">
    <location>
        <begin position="264"/>
        <end position="342"/>
    </location>
</feature>
<dbReference type="InterPro" id="IPR007855">
    <property type="entry name" value="RDRP"/>
</dbReference>
<dbReference type="Pfam" id="PF26250">
    <property type="entry name" value="RRM_RdRP1_2"/>
    <property type="match status" value="1"/>
</dbReference>
<keyword evidence="1" id="KW-0943">RNA-mediated gene silencing</keyword>
<keyword evidence="8" id="KW-1185">Reference proteome</keyword>
<dbReference type="Pfam" id="PF24823">
    <property type="entry name" value="PH_RDR2"/>
    <property type="match status" value="1"/>
</dbReference>
<comment type="function">
    <text evidence="1">Probably involved in the RNA silencing pathway and required for the generation of small interfering RNAs (siRNAs).</text>
</comment>
<feature type="region of interest" description="Disordered" evidence="2">
    <location>
        <begin position="493"/>
        <end position="529"/>
    </location>
</feature>
<dbReference type="InterPro" id="IPR057590">
    <property type="entry name" value="PH_RDR1/2-like"/>
</dbReference>
<keyword evidence="1" id="KW-0694">RNA-binding</keyword>
<keyword evidence="1" id="KW-0548">Nucleotidyltransferase</keyword>
<feature type="domain" description="RDRP core" evidence="3">
    <location>
        <begin position="365"/>
        <end position="417"/>
    </location>
</feature>
<dbReference type="InterPro" id="IPR057596">
    <property type="entry name" value="RDRP_core"/>
</dbReference>
<dbReference type="EMBL" id="CP144697">
    <property type="protein sequence ID" value="WVZ13514.1"/>
    <property type="molecule type" value="Genomic_DNA"/>
</dbReference>
<protein>
    <recommendedName>
        <fullName evidence="1">RNA-dependent RNA polymerase</fullName>
        <ecNumber evidence="1">2.7.7.48</ecNumber>
    </recommendedName>
</protein>
<evidence type="ECO:0000259" key="6">
    <source>
        <dbReference type="Pfam" id="PF26252"/>
    </source>
</evidence>
<evidence type="ECO:0000256" key="2">
    <source>
        <dbReference type="SAM" id="MobiDB-lite"/>
    </source>
</evidence>
<sequence>MGKTIELYGFPITVKAADVRKFVENFTGEGTIQTLKVRHGKGRVTRAFAIIQFTTEDFAESMMLRANYVSLRYRTAYLKARVMERDIEKISENVPSLEGVKLYFGCQISKERFAVLERMQNVSLSFGSGKGKVVLKFSHNFVQYKIQLSYQNIRKVELLRPQDKTARYLLVQLLGAPRIFEYDACTCTDEYDKIFPLYNYYKDVRDEQWTRTTYFTTDCCIGHGQNLQNFKDIFANYEESERQYTLQTGVPFSKNGSLVPIVDPRGVEIPFDILFKVNSLVQHVCLTGPALDGDFYRLVDPRNTPLDFIENALEKMYYSKEFCYDPTKWLTKQYKRYLQSNSKNGPRSPAISLDAGLVYVRRVQITPCKVYFCGPEINVSNRVLRHFHQHLDNFIRVSFVDEELDKRFSTDLSSRAQNKKTDLYTMTSLKMALLLAIRTISGCGGETFAKCYQAGVEDCWDKPVDVHRFKYLKGYVEKRKALEVISKEKAAELEKTPNREKAAELEKAPNKEKAAISEEKTFNEEKKSSRKQLTVEMQSQFKRAIETFGIGGGRELVDLTATVKGRGIFMEGKTDGRFNVMVGRMETVEIAVSGINVETRALRQDTLAIRKELKEIAKALGEIGRRGDEPQSEDGEASVNGNIKKSGEDDDGGGSGRTDSVINWRKKVELPTFEGSDPLIWIHRADRFFDLQGVTEDKEKHGGQRRVLVQVLEGKNKEPIMGGVEGSNHHTENV</sequence>
<dbReference type="PANTHER" id="PTHR23079:SF1">
    <property type="entry name" value="RNA-DEPENDENT RNA POLYMERASE 1"/>
    <property type="match status" value="1"/>
</dbReference>
<feature type="compositionally biased region" description="Basic and acidic residues" evidence="2">
    <location>
        <begin position="493"/>
        <end position="527"/>
    </location>
</feature>
<feature type="region of interest" description="Disordered" evidence="2">
    <location>
        <begin position="624"/>
        <end position="660"/>
    </location>
</feature>
<dbReference type="Pfam" id="PF26252">
    <property type="entry name" value="RdRP_helical"/>
    <property type="match status" value="1"/>
</dbReference>